<dbReference type="STRING" id="66420.A0A194PZH4"/>
<dbReference type="GO" id="GO:0008892">
    <property type="term" value="F:guanine deaminase activity"/>
    <property type="evidence" value="ECO:0007669"/>
    <property type="project" value="UniProtKB-UniRule"/>
</dbReference>
<comment type="similarity">
    <text evidence="2 9">Belongs to the metallo-dependent hydrolases superfamily. ATZ/TRZ family.</text>
</comment>
<keyword evidence="12" id="KW-1185">Reference proteome</keyword>
<dbReference type="InterPro" id="IPR011059">
    <property type="entry name" value="Metal-dep_hydrolase_composite"/>
</dbReference>
<dbReference type="GO" id="GO:0005829">
    <property type="term" value="C:cytosol"/>
    <property type="evidence" value="ECO:0007669"/>
    <property type="project" value="TreeGrafter"/>
</dbReference>
<dbReference type="GO" id="GO:0008270">
    <property type="term" value="F:zinc ion binding"/>
    <property type="evidence" value="ECO:0007669"/>
    <property type="project" value="UniProtKB-UniRule"/>
</dbReference>
<proteinExistence type="inferred from homology"/>
<dbReference type="Proteomes" id="UP000053268">
    <property type="component" value="Unassembled WGS sequence"/>
</dbReference>
<dbReference type="UniPathway" id="UPA00603">
    <property type="reaction ID" value="UER00660"/>
</dbReference>
<reference evidence="11 12" key="1">
    <citation type="journal article" date="2015" name="Nat. Commun.">
        <title>Outbred genome sequencing and CRISPR/Cas9 gene editing in butterflies.</title>
        <authorList>
            <person name="Li X."/>
            <person name="Fan D."/>
            <person name="Zhang W."/>
            <person name="Liu G."/>
            <person name="Zhang L."/>
            <person name="Zhao L."/>
            <person name="Fang X."/>
            <person name="Chen L."/>
            <person name="Dong Y."/>
            <person name="Chen Y."/>
            <person name="Ding Y."/>
            <person name="Zhao R."/>
            <person name="Feng M."/>
            <person name="Zhu Y."/>
            <person name="Feng Y."/>
            <person name="Jiang X."/>
            <person name="Zhu D."/>
            <person name="Xiang H."/>
            <person name="Feng X."/>
            <person name="Li S."/>
            <person name="Wang J."/>
            <person name="Zhang G."/>
            <person name="Kronforst M.R."/>
            <person name="Wang W."/>
        </authorList>
    </citation>
    <scope>NUCLEOTIDE SEQUENCE [LARGE SCALE GENOMIC DNA]</scope>
    <source>
        <strain evidence="11">Ya'a_city_454_Px</strain>
        <tissue evidence="11">Whole body</tissue>
    </source>
</reference>
<dbReference type="InterPro" id="IPR051607">
    <property type="entry name" value="Metallo-dep_hydrolases"/>
</dbReference>
<keyword evidence="6 9" id="KW-0378">Hydrolase</keyword>
<dbReference type="InterPro" id="IPR014311">
    <property type="entry name" value="Guanine_deaminase"/>
</dbReference>
<dbReference type="InterPro" id="IPR032466">
    <property type="entry name" value="Metal_Hydrolase"/>
</dbReference>
<comment type="cofactor">
    <cofactor evidence="9">
        <name>Zn(2+)</name>
        <dbReference type="ChEBI" id="CHEBI:29105"/>
    </cofactor>
    <text evidence="9">Binds 1 zinc ion per subunit.</text>
</comment>
<dbReference type="EC" id="3.5.4.3" evidence="3 9"/>
<protein>
    <recommendedName>
        <fullName evidence="4 9">Guanine deaminase</fullName>
        <shortName evidence="9">Guanase</shortName>
        <ecNumber evidence="3 9">3.5.4.3</ecNumber>
    </recommendedName>
    <alternativeName>
        <fullName evidence="9">Guanine aminohydrolase</fullName>
    </alternativeName>
</protein>
<dbReference type="SUPFAM" id="SSF51556">
    <property type="entry name" value="Metallo-dependent hydrolases"/>
    <property type="match status" value="1"/>
</dbReference>
<evidence type="ECO:0000256" key="4">
    <source>
        <dbReference type="ARBA" id="ARBA00014514"/>
    </source>
</evidence>
<evidence type="ECO:0000256" key="8">
    <source>
        <dbReference type="ARBA" id="ARBA00051148"/>
    </source>
</evidence>
<evidence type="ECO:0000259" key="10">
    <source>
        <dbReference type="Pfam" id="PF01979"/>
    </source>
</evidence>
<evidence type="ECO:0000256" key="3">
    <source>
        <dbReference type="ARBA" id="ARBA00012781"/>
    </source>
</evidence>
<dbReference type="AlphaFoldDB" id="A0A194PZH4"/>
<evidence type="ECO:0000256" key="7">
    <source>
        <dbReference type="ARBA" id="ARBA00022833"/>
    </source>
</evidence>
<accession>A0A194PZH4</accession>
<gene>
    <name evidence="11" type="ORF">RR46_10050</name>
</gene>
<sequence>MSVVQQKVVFVGTIASSSALDRLTILKGFIAIENGKITKIGSTEELNTNNTSKELLDFKKVVLDENQLLIPGFIDCHTHAPQFPNIGLGLDRPLLEWLDKYTFPLESKYVDVNFAKSIYGKVVQRLINNGTTTACYFGSLHLDGTLSLVDSAIKHGQRALVGKVSMNIVNDAGYYNDTAKELRDVECFVQKVLECKNDLVYPVVTPRFAVSCDATLMSGLSDIANRYGCRIQSHISENVKEIEHVLDVNPGCKSYSEVYDKSNILNDKCIMAHAVYLSEEEMSLLVSRGVSVAHCPASNTRLRSGLCPVRELIHAGLTVGLGTDVSGGDSSSILDAMRRAMDVSSHLEMLDTSVTRPALNWKEVFYLATLGGAKALRLDDKIGNFEVGKDFDAQLIDVFANGGQIDKYDYTMEGNEQDRVSQLLQRFIYLGDDRNITQVYIKGRKVKG</sequence>
<comment type="function">
    <text evidence="9">Catalyzes the hydrolytic deamination of guanine, producing xanthine and ammonia.</text>
</comment>
<keyword evidence="7 9" id="KW-0862">Zinc</keyword>
<evidence type="ECO:0000256" key="2">
    <source>
        <dbReference type="ARBA" id="ARBA00006745"/>
    </source>
</evidence>
<organism evidence="11 12">
    <name type="scientific">Papilio xuthus</name>
    <name type="common">Asian swallowtail butterfly</name>
    <dbReference type="NCBI Taxonomy" id="66420"/>
    <lineage>
        <taxon>Eukaryota</taxon>
        <taxon>Metazoa</taxon>
        <taxon>Ecdysozoa</taxon>
        <taxon>Arthropoda</taxon>
        <taxon>Hexapoda</taxon>
        <taxon>Insecta</taxon>
        <taxon>Pterygota</taxon>
        <taxon>Neoptera</taxon>
        <taxon>Endopterygota</taxon>
        <taxon>Lepidoptera</taxon>
        <taxon>Glossata</taxon>
        <taxon>Ditrysia</taxon>
        <taxon>Papilionoidea</taxon>
        <taxon>Papilionidae</taxon>
        <taxon>Papilioninae</taxon>
        <taxon>Papilio</taxon>
    </lineage>
</organism>
<dbReference type="FunFam" id="3.20.20.140:FF:000022">
    <property type="entry name" value="Guanine deaminase"/>
    <property type="match status" value="1"/>
</dbReference>
<name>A0A194PZH4_PAPXU</name>
<evidence type="ECO:0000256" key="5">
    <source>
        <dbReference type="ARBA" id="ARBA00022723"/>
    </source>
</evidence>
<dbReference type="PANTHER" id="PTHR11271:SF6">
    <property type="entry name" value="GUANINE DEAMINASE"/>
    <property type="match status" value="1"/>
</dbReference>
<dbReference type="GO" id="GO:0006147">
    <property type="term" value="P:guanine catabolic process"/>
    <property type="evidence" value="ECO:0007669"/>
    <property type="project" value="UniProtKB-UniRule"/>
</dbReference>
<dbReference type="InterPro" id="IPR006680">
    <property type="entry name" value="Amidohydro-rel"/>
</dbReference>
<feature type="domain" description="Amidohydrolase-related" evidence="10">
    <location>
        <begin position="69"/>
        <end position="446"/>
    </location>
</feature>
<dbReference type="PANTHER" id="PTHR11271">
    <property type="entry name" value="GUANINE DEAMINASE"/>
    <property type="match status" value="1"/>
</dbReference>
<evidence type="ECO:0000256" key="1">
    <source>
        <dbReference type="ARBA" id="ARBA00004984"/>
    </source>
</evidence>
<dbReference type="NCBIfam" id="TIGR02967">
    <property type="entry name" value="guan_deamin"/>
    <property type="match status" value="1"/>
</dbReference>
<comment type="pathway">
    <text evidence="1 9">Purine metabolism; guanine degradation; xanthine from guanine: step 1/1.</text>
</comment>
<dbReference type="EMBL" id="KQ459582">
    <property type="protein sequence ID" value="KPI98732.1"/>
    <property type="molecule type" value="Genomic_DNA"/>
</dbReference>
<keyword evidence="5 9" id="KW-0479">Metal-binding</keyword>
<evidence type="ECO:0000313" key="12">
    <source>
        <dbReference type="Proteomes" id="UP000053268"/>
    </source>
</evidence>
<dbReference type="Gene3D" id="2.30.40.10">
    <property type="entry name" value="Urease, subunit C, domain 1"/>
    <property type="match status" value="1"/>
</dbReference>
<dbReference type="SUPFAM" id="SSF51338">
    <property type="entry name" value="Composite domain of metallo-dependent hydrolases"/>
    <property type="match status" value="1"/>
</dbReference>
<evidence type="ECO:0000256" key="9">
    <source>
        <dbReference type="RuleBase" id="RU366009"/>
    </source>
</evidence>
<evidence type="ECO:0000313" key="11">
    <source>
        <dbReference type="EMBL" id="KPI98732.1"/>
    </source>
</evidence>
<dbReference type="Gene3D" id="3.20.20.140">
    <property type="entry name" value="Metal-dependent hydrolases"/>
    <property type="match status" value="1"/>
</dbReference>
<comment type="catalytic activity">
    <reaction evidence="8 9">
        <text>guanine + H2O + H(+) = xanthine + NH4(+)</text>
        <dbReference type="Rhea" id="RHEA:14665"/>
        <dbReference type="ChEBI" id="CHEBI:15377"/>
        <dbReference type="ChEBI" id="CHEBI:15378"/>
        <dbReference type="ChEBI" id="CHEBI:16235"/>
        <dbReference type="ChEBI" id="CHEBI:17712"/>
        <dbReference type="ChEBI" id="CHEBI:28938"/>
        <dbReference type="EC" id="3.5.4.3"/>
    </reaction>
</comment>
<evidence type="ECO:0000256" key="6">
    <source>
        <dbReference type="ARBA" id="ARBA00022801"/>
    </source>
</evidence>
<dbReference type="Pfam" id="PF01979">
    <property type="entry name" value="Amidohydro_1"/>
    <property type="match status" value="1"/>
</dbReference>